<dbReference type="PANTHER" id="PTHR24229">
    <property type="entry name" value="NEUROPEPTIDES RECEPTOR"/>
    <property type="match status" value="1"/>
</dbReference>
<dbReference type="STRING" id="451379.A0A0N5AAJ2"/>
<organism evidence="12 13">
    <name type="scientific">Syphacia muris</name>
    <dbReference type="NCBI Taxonomy" id="451379"/>
    <lineage>
        <taxon>Eukaryota</taxon>
        <taxon>Metazoa</taxon>
        <taxon>Ecdysozoa</taxon>
        <taxon>Nematoda</taxon>
        <taxon>Chromadorea</taxon>
        <taxon>Rhabditida</taxon>
        <taxon>Spirurina</taxon>
        <taxon>Oxyuridomorpha</taxon>
        <taxon>Oxyuroidea</taxon>
        <taxon>Oxyuridae</taxon>
        <taxon>Syphacia</taxon>
    </lineage>
</organism>
<feature type="domain" description="G-protein coupled receptors family 1 profile" evidence="11">
    <location>
        <begin position="25"/>
        <end position="285"/>
    </location>
</feature>
<sequence length="325" mass="37656">MPVEITFVRLVLCIIHIILSVLGTVNLLVIAVIVIKPSMRTVTNVYMAGLCIADFTYVANLSMVAIAQLKNNWPFGYFICQFYWAAETTSKYATVLFVVLMAFDRYCALCKPDWRKFRSFYLAITLSSLAWTFAALFASPIFLNVTVKTNIKNGSNELIKRNECKTDFQGRIFPRRYILVTSIVIFFLPLMLIIYFYYHILIKMQHALRTNRRLSKNASSRAPYQHATYFVLTVILSHVFAWTPFWIYTLYASLGSIQRSDAVRLLLNIMHLLPYINCAANPFIYLANFRKAFHSTLQVLFFCKKLRRNNFTKCGARCIEFGHPR</sequence>
<evidence type="ECO:0000256" key="3">
    <source>
        <dbReference type="ARBA" id="ARBA00022692"/>
    </source>
</evidence>
<dbReference type="AlphaFoldDB" id="A0A0N5AAJ2"/>
<dbReference type="GO" id="GO:0043005">
    <property type="term" value="C:neuron projection"/>
    <property type="evidence" value="ECO:0007669"/>
    <property type="project" value="TreeGrafter"/>
</dbReference>
<dbReference type="InterPro" id="IPR000276">
    <property type="entry name" value="GPCR_Rhodpsn"/>
</dbReference>
<evidence type="ECO:0000313" key="13">
    <source>
        <dbReference type="WBParaSite" id="SMUV_0000116801-mRNA-1"/>
    </source>
</evidence>
<keyword evidence="2" id="KW-1003">Cell membrane</keyword>
<evidence type="ECO:0000256" key="7">
    <source>
        <dbReference type="ARBA" id="ARBA00023170"/>
    </source>
</evidence>
<evidence type="ECO:0000256" key="2">
    <source>
        <dbReference type="ARBA" id="ARBA00022475"/>
    </source>
</evidence>
<protein>
    <submittedName>
        <fullName evidence="13">G_PROTEIN_RECEP_F1_2 domain-containing protein</fullName>
    </submittedName>
</protein>
<dbReference type="InterPro" id="IPR017452">
    <property type="entry name" value="GPCR_Rhodpsn_7TM"/>
</dbReference>
<dbReference type="WBParaSite" id="SMUV_0000116801-mRNA-1">
    <property type="protein sequence ID" value="SMUV_0000116801-mRNA-1"/>
    <property type="gene ID" value="SMUV_0000116801"/>
</dbReference>
<dbReference type="PROSITE" id="PS50262">
    <property type="entry name" value="G_PROTEIN_RECEP_F1_2"/>
    <property type="match status" value="1"/>
</dbReference>
<evidence type="ECO:0000256" key="4">
    <source>
        <dbReference type="ARBA" id="ARBA00022989"/>
    </source>
</evidence>
<comment type="subcellular location">
    <subcellularLocation>
        <location evidence="1">Cell membrane</location>
        <topology evidence="1">Multi-pass membrane protein</topology>
    </subcellularLocation>
</comment>
<dbReference type="Pfam" id="PF00001">
    <property type="entry name" value="7tm_1"/>
    <property type="match status" value="1"/>
</dbReference>
<feature type="transmembrane region" description="Helical" evidence="10">
    <location>
        <begin position="265"/>
        <end position="287"/>
    </location>
</feature>
<feature type="transmembrane region" description="Helical" evidence="10">
    <location>
        <begin position="177"/>
        <end position="201"/>
    </location>
</feature>
<reference evidence="13" key="1">
    <citation type="submission" date="2017-02" db="UniProtKB">
        <authorList>
            <consortium name="WormBaseParasite"/>
        </authorList>
    </citation>
    <scope>IDENTIFICATION</scope>
</reference>
<proteinExistence type="inferred from homology"/>
<evidence type="ECO:0000259" key="11">
    <source>
        <dbReference type="PROSITE" id="PS50262"/>
    </source>
</evidence>
<name>A0A0N5AAJ2_9BILA</name>
<keyword evidence="4 10" id="KW-1133">Transmembrane helix</keyword>
<dbReference type="Proteomes" id="UP000046393">
    <property type="component" value="Unplaced"/>
</dbReference>
<dbReference type="GO" id="GO:0004930">
    <property type="term" value="F:G protein-coupled receptor activity"/>
    <property type="evidence" value="ECO:0007669"/>
    <property type="project" value="UniProtKB-KW"/>
</dbReference>
<evidence type="ECO:0000313" key="12">
    <source>
        <dbReference type="Proteomes" id="UP000046393"/>
    </source>
</evidence>
<keyword evidence="12" id="KW-1185">Reference proteome</keyword>
<keyword evidence="5 9" id="KW-0297">G-protein coupled receptor</keyword>
<evidence type="ECO:0000256" key="5">
    <source>
        <dbReference type="ARBA" id="ARBA00023040"/>
    </source>
</evidence>
<dbReference type="PRINTS" id="PR00237">
    <property type="entry name" value="GPCRRHODOPSN"/>
</dbReference>
<keyword evidence="3 9" id="KW-0812">Transmembrane</keyword>
<accession>A0A0N5AAJ2</accession>
<keyword evidence="8 9" id="KW-0807">Transducer</keyword>
<keyword evidence="6 10" id="KW-0472">Membrane</keyword>
<evidence type="ECO:0000256" key="1">
    <source>
        <dbReference type="ARBA" id="ARBA00004651"/>
    </source>
</evidence>
<feature type="transmembrane region" description="Helical" evidence="10">
    <location>
        <begin position="120"/>
        <end position="143"/>
    </location>
</feature>
<keyword evidence="7 9" id="KW-0675">Receptor</keyword>
<evidence type="ECO:0000256" key="8">
    <source>
        <dbReference type="ARBA" id="ARBA00023224"/>
    </source>
</evidence>
<evidence type="ECO:0000256" key="10">
    <source>
        <dbReference type="SAM" id="Phobius"/>
    </source>
</evidence>
<dbReference type="GO" id="GO:0005886">
    <property type="term" value="C:plasma membrane"/>
    <property type="evidence" value="ECO:0007669"/>
    <property type="project" value="UniProtKB-SubCell"/>
</dbReference>
<dbReference type="SUPFAM" id="SSF81321">
    <property type="entry name" value="Family A G protein-coupled receptor-like"/>
    <property type="match status" value="1"/>
</dbReference>
<evidence type="ECO:0000256" key="9">
    <source>
        <dbReference type="RuleBase" id="RU000688"/>
    </source>
</evidence>
<dbReference type="PANTHER" id="PTHR24229:SF50">
    <property type="entry name" value="G-PROTEIN COUPLED RECEPTORS FAMILY 1 PROFILE DOMAIN-CONTAINING PROTEIN"/>
    <property type="match status" value="1"/>
</dbReference>
<feature type="transmembrane region" description="Helical" evidence="10">
    <location>
        <begin position="222"/>
        <end position="245"/>
    </location>
</feature>
<comment type="similarity">
    <text evidence="9">Belongs to the G-protein coupled receptor 1 family.</text>
</comment>
<dbReference type="Gene3D" id="1.20.1070.10">
    <property type="entry name" value="Rhodopsin 7-helix transmembrane proteins"/>
    <property type="match status" value="1"/>
</dbReference>
<evidence type="ECO:0000256" key="6">
    <source>
        <dbReference type="ARBA" id="ARBA00023136"/>
    </source>
</evidence>
<feature type="transmembrane region" description="Helical" evidence="10">
    <location>
        <begin position="45"/>
        <end position="69"/>
    </location>
</feature>
<feature type="transmembrane region" description="Helical" evidence="10">
    <location>
        <begin position="6"/>
        <end position="33"/>
    </location>
</feature>
<dbReference type="PROSITE" id="PS00237">
    <property type="entry name" value="G_PROTEIN_RECEP_F1_1"/>
    <property type="match status" value="1"/>
</dbReference>
<dbReference type="GO" id="GO:0042277">
    <property type="term" value="F:peptide binding"/>
    <property type="evidence" value="ECO:0007669"/>
    <property type="project" value="TreeGrafter"/>
</dbReference>
<dbReference type="CDD" id="cd00637">
    <property type="entry name" value="7tm_classA_rhodopsin-like"/>
    <property type="match status" value="1"/>
</dbReference>